<evidence type="ECO:0000259" key="10">
    <source>
        <dbReference type="Pfam" id="PF13886"/>
    </source>
</evidence>
<dbReference type="Pfam" id="PF13886">
    <property type="entry name" value="TM7S3_TM198"/>
    <property type="match status" value="1"/>
</dbReference>
<evidence type="ECO:0000256" key="7">
    <source>
        <dbReference type="SAM" id="MobiDB-lite"/>
    </source>
</evidence>
<dbReference type="PANTHER" id="PTHR31247">
    <property type="entry name" value="TRANSMEMBRANE PROTEIN 198 FAMILY MEMBER"/>
    <property type="match status" value="1"/>
</dbReference>
<evidence type="ECO:0000313" key="12">
    <source>
        <dbReference type="Proteomes" id="UP000794436"/>
    </source>
</evidence>
<name>A0A8K1FJ96_PYTOL</name>
<feature type="signal peptide" evidence="9">
    <location>
        <begin position="1"/>
        <end position="20"/>
    </location>
</feature>
<comment type="caution">
    <text evidence="11">The sequence shown here is derived from an EMBL/GenBank/DDBJ whole genome shotgun (WGS) entry which is preliminary data.</text>
</comment>
<feature type="transmembrane region" description="Helical" evidence="8">
    <location>
        <begin position="65"/>
        <end position="83"/>
    </location>
</feature>
<dbReference type="PANTHER" id="PTHR31247:SF5">
    <property type="entry name" value="DUF4203 DOMAIN-CONTAINING PROTEIN"/>
    <property type="match status" value="1"/>
</dbReference>
<keyword evidence="5 8" id="KW-0472">Membrane</keyword>
<dbReference type="EMBL" id="SPLM01000039">
    <property type="protein sequence ID" value="TMW64681.1"/>
    <property type="molecule type" value="Genomic_DNA"/>
</dbReference>
<dbReference type="Proteomes" id="UP000794436">
    <property type="component" value="Unassembled WGS sequence"/>
</dbReference>
<evidence type="ECO:0000313" key="11">
    <source>
        <dbReference type="EMBL" id="TMW64681.1"/>
    </source>
</evidence>
<keyword evidence="9" id="KW-0732">Signal</keyword>
<dbReference type="InterPro" id="IPR040236">
    <property type="entry name" value="TMEM198"/>
</dbReference>
<comment type="subcellular location">
    <subcellularLocation>
        <location evidence="1">Membrane</location>
        <topology evidence="1">Multi-pass membrane protein</topology>
    </subcellularLocation>
</comment>
<evidence type="ECO:0000256" key="5">
    <source>
        <dbReference type="ARBA" id="ARBA00023136"/>
    </source>
</evidence>
<keyword evidence="4 8" id="KW-1133">Transmembrane helix</keyword>
<dbReference type="InterPro" id="IPR025256">
    <property type="entry name" value="TM7S3/TM198-like_dom"/>
</dbReference>
<sequence>MTLSTMWLCVLAMLLPAVNAENASDAVKTILTTAEYITVFGAILAAVAIIVGVVMLVSGYRLFRVAIFVSGFVIGGLGVASLLEYIFENKSWIETASWIGFFVGGVIVGVLAMSLYSLSIFVAGAAGGVLLAFTLQTTFAYRIYPSHPNVVLIIIAVVLGLICGFLAVKFEKPVLVIATSFFGAMAIAWGIGYYAGDFPNGADLKHYRTEESDGHWIYSIPDAWWGYLAGIVVLFALGLFIQFRKTGRDGNYHKVGRRHHATNAVPQYNNLDTPPVHAQGGNPRYGNPVSHV</sequence>
<organism evidence="11 12">
    <name type="scientific">Pythium oligandrum</name>
    <name type="common">Mycoparasitic fungus</name>
    <dbReference type="NCBI Taxonomy" id="41045"/>
    <lineage>
        <taxon>Eukaryota</taxon>
        <taxon>Sar</taxon>
        <taxon>Stramenopiles</taxon>
        <taxon>Oomycota</taxon>
        <taxon>Peronosporomycetes</taxon>
        <taxon>Pythiales</taxon>
        <taxon>Pythiaceae</taxon>
        <taxon>Pythium</taxon>
    </lineage>
</organism>
<comment type="similarity">
    <text evidence="2">Belongs to the TMEM198 family.</text>
</comment>
<keyword evidence="3 8" id="KW-0812">Transmembrane</keyword>
<evidence type="ECO:0000256" key="6">
    <source>
        <dbReference type="ARBA" id="ARBA00049737"/>
    </source>
</evidence>
<keyword evidence="12" id="KW-1185">Reference proteome</keyword>
<feature type="transmembrane region" description="Helical" evidence="8">
    <location>
        <begin position="36"/>
        <end position="58"/>
    </location>
</feature>
<feature type="transmembrane region" description="Helical" evidence="8">
    <location>
        <begin position="224"/>
        <end position="243"/>
    </location>
</feature>
<dbReference type="GO" id="GO:0005886">
    <property type="term" value="C:plasma membrane"/>
    <property type="evidence" value="ECO:0007669"/>
    <property type="project" value="TreeGrafter"/>
</dbReference>
<evidence type="ECO:0000256" key="2">
    <source>
        <dbReference type="ARBA" id="ARBA00006244"/>
    </source>
</evidence>
<protein>
    <recommendedName>
        <fullName evidence="6">Transmembrane protein 198</fullName>
    </recommendedName>
</protein>
<dbReference type="AlphaFoldDB" id="A0A8K1FJ96"/>
<feature type="transmembrane region" description="Helical" evidence="8">
    <location>
        <begin position="150"/>
        <end position="168"/>
    </location>
</feature>
<feature type="domain" description="TM7S3/TM198-like" evidence="10">
    <location>
        <begin position="45"/>
        <end position="243"/>
    </location>
</feature>
<feature type="transmembrane region" description="Helical" evidence="8">
    <location>
        <begin position="95"/>
        <end position="113"/>
    </location>
</feature>
<reference evidence="11" key="1">
    <citation type="submission" date="2019-03" db="EMBL/GenBank/DDBJ databases">
        <title>Long read genome sequence of the mycoparasitic Pythium oligandrum ATCC 38472 isolated from sugarbeet rhizosphere.</title>
        <authorList>
            <person name="Gaulin E."/>
        </authorList>
    </citation>
    <scope>NUCLEOTIDE SEQUENCE</scope>
    <source>
        <strain evidence="11">ATCC 38472_TT</strain>
    </source>
</reference>
<evidence type="ECO:0000256" key="4">
    <source>
        <dbReference type="ARBA" id="ARBA00022989"/>
    </source>
</evidence>
<evidence type="ECO:0000256" key="8">
    <source>
        <dbReference type="SAM" id="Phobius"/>
    </source>
</evidence>
<feature type="transmembrane region" description="Helical" evidence="8">
    <location>
        <begin position="120"/>
        <end position="144"/>
    </location>
</feature>
<feature type="chain" id="PRO_5035422465" description="Transmembrane protein 198" evidence="9">
    <location>
        <begin position="21"/>
        <end position="292"/>
    </location>
</feature>
<proteinExistence type="inferred from homology"/>
<accession>A0A8K1FJ96</accession>
<dbReference type="OrthoDB" id="115781at2759"/>
<evidence type="ECO:0000256" key="1">
    <source>
        <dbReference type="ARBA" id="ARBA00004141"/>
    </source>
</evidence>
<gene>
    <name evidence="11" type="ORF">Poli38472_011561</name>
</gene>
<feature type="transmembrane region" description="Helical" evidence="8">
    <location>
        <begin position="175"/>
        <end position="195"/>
    </location>
</feature>
<feature type="region of interest" description="Disordered" evidence="7">
    <location>
        <begin position="264"/>
        <end position="292"/>
    </location>
</feature>
<evidence type="ECO:0000256" key="3">
    <source>
        <dbReference type="ARBA" id="ARBA00022692"/>
    </source>
</evidence>
<evidence type="ECO:0000256" key="9">
    <source>
        <dbReference type="SAM" id="SignalP"/>
    </source>
</evidence>